<dbReference type="GO" id="GO:0017004">
    <property type="term" value="P:cytochrome complex assembly"/>
    <property type="evidence" value="ECO:0007669"/>
    <property type="project" value="InterPro"/>
</dbReference>
<proteinExistence type="inferred from homology"/>
<feature type="transmembrane region" description="Helical" evidence="6">
    <location>
        <begin position="81"/>
        <end position="102"/>
    </location>
</feature>
<evidence type="ECO:0000313" key="9">
    <source>
        <dbReference type="Proteomes" id="UP000178849"/>
    </source>
</evidence>
<evidence type="ECO:0000256" key="6">
    <source>
        <dbReference type="SAM" id="Phobius"/>
    </source>
</evidence>
<gene>
    <name evidence="8" type="ORF">A2927_00995</name>
</gene>
<comment type="caution">
    <text evidence="8">The sequence shown here is derived from an EMBL/GenBank/DDBJ whole genome shotgun (WGS) entry which is preliminary data.</text>
</comment>
<dbReference type="Proteomes" id="UP000178849">
    <property type="component" value="Unassembled WGS sequence"/>
</dbReference>
<feature type="domain" description="Cytochrome C biogenesis protein transmembrane" evidence="7">
    <location>
        <begin position="8"/>
        <end position="181"/>
    </location>
</feature>
<feature type="transmembrane region" description="Helical" evidence="6">
    <location>
        <begin position="263"/>
        <end position="279"/>
    </location>
</feature>
<evidence type="ECO:0000259" key="7">
    <source>
        <dbReference type="Pfam" id="PF02683"/>
    </source>
</evidence>
<comment type="subcellular location">
    <subcellularLocation>
        <location evidence="1">Membrane</location>
        <topology evidence="1">Multi-pass membrane protein</topology>
    </subcellularLocation>
</comment>
<feature type="transmembrane region" description="Helical" evidence="6">
    <location>
        <begin position="122"/>
        <end position="150"/>
    </location>
</feature>
<organism evidence="8 9">
    <name type="scientific">Candidatus Komeilibacteria bacterium RIFCSPLOWO2_01_FULL_45_10</name>
    <dbReference type="NCBI Taxonomy" id="1798550"/>
    <lineage>
        <taxon>Bacteria</taxon>
        <taxon>Candidatus Komeiliibacteriota</taxon>
    </lineage>
</organism>
<evidence type="ECO:0000256" key="4">
    <source>
        <dbReference type="ARBA" id="ARBA00022989"/>
    </source>
</evidence>
<dbReference type="GO" id="GO:0016020">
    <property type="term" value="C:membrane"/>
    <property type="evidence" value="ECO:0007669"/>
    <property type="project" value="UniProtKB-SubCell"/>
</dbReference>
<evidence type="ECO:0000313" key="8">
    <source>
        <dbReference type="EMBL" id="OGY89907.1"/>
    </source>
</evidence>
<keyword evidence="4 6" id="KW-1133">Transmembrane helix</keyword>
<feature type="transmembrane region" description="Helical" evidence="6">
    <location>
        <begin position="210"/>
        <end position="228"/>
    </location>
</feature>
<name>A0A1G2BNN3_9BACT</name>
<dbReference type="InterPro" id="IPR051790">
    <property type="entry name" value="Cytochrome_c-biogenesis_DsbD"/>
</dbReference>
<feature type="transmembrane region" description="Helical" evidence="6">
    <location>
        <begin position="156"/>
        <end position="178"/>
    </location>
</feature>
<dbReference type="AlphaFoldDB" id="A0A1G2BNN3"/>
<dbReference type="EMBL" id="MHKL01000005">
    <property type="protein sequence ID" value="OGY89907.1"/>
    <property type="molecule type" value="Genomic_DNA"/>
</dbReference>
<comment type="similarity">
    <text evidence="2">Belongs to the DsbD family.</text>
</comment>
<feature type="transmembrane region" description="Helical" evidence="6">
    <location>
        <begin position="47"/>
        <end position="69"/>
    </location>
</feature>
<keyword evidence="5 6" id="KW-0472">Membrane</keyword>
<feature type="transmembrane region" description="Helical" evidence="6">
    <location>
        <begin position="6"/>
        <end position="35"/>
    </location>
</feature>
<dbReference type="PANTHER" id="PTHR31272">
    <property type="entry name" value="CYTOCHROME C-TYPE BIOGENESIS PROTEIN HI_1454-RELATED"/>
    <property type="match status" value="1"/>
</dbReference>
<evidence type="ECO:0000256" key="1">
    <source>
        <dbReference type="ARBA" id="ARBA00004141"/>
    </source>
</evidence>
<accession>A0A1G2BNN3</accession>
<reference evidence="8 9" key="1">
    <citation type="journal article" date="2016" name="Nat. Commun.">
        <title>Thousands of microbial genomes shed light on interconnected biogeochemical processes in an aquifer system.</title>
        <authorList>
            <person name="Anantharaman K."/>
            <person name="Brown C.T."/>
            <person name="Hug L.A."/>
            <person name="Sharon I."/>
            <person name="Castelle C.J."/>
            <person name="Probst A.J."/>
            <person name="Thomas B.C."/>
            <person name="Singh A."/>
            <person name="Wilkins M.J."/>
            <person name="Karaoz U."/>
            <person name="Brodie E.L."/>
            <person name="Williams K.H."/>
            <person name="Hubbard S.S."/>
            <person name="Banfield J.F."/>
        </authorList>
    </citation>
    <scope>NUCLEOTIDE SEQUENCE [LARGE SCALE GENOMIC DNA]</scope>
</reference>
<dbReference type="InterPro" id="IPR003834">
    <property type="entry name" value="Cyt_c_assmbl_TM_dom"/>
</dbReference>
<protein>
    <recommendedName>
        <fullName evidence="7">Cytochrome C biogenesis protein transmembrane domain-containing protein</fullName>
    </recommendedName>
</protein>
<evidence type="ECO:0000256" key="3">
    <source>
        <dbReference type="ARBA" id="ARBA00022692"/>
    </source>
</evidence>
<dbReference type="PANTHER" id="PTHR31272:SF4">
    <property type="entry name" value="CYTOCHROME C-TYPE BIOGENESIS PROTEIN HI_1454-RELATED"/>
    <property type="match status" value="1"/>
</dbReference>
<dbReference type="Pfam" id="PF02683">
    <property type="entry name" value="DsbD_TM"/>
    <property type="match status" value="1"/>
</dbReference>
<dbReference type="STRING" id="1798550.A2927_00995"/>
<keyword evidence="3 6" id="KW-0812">Transmembrane</keyword>
<evidence type="ECO:0000256" key="2">
    <source>
        <dbReference type="ARBA" id="ARBA00006143"/>
    </source>
</evidence>
<evidence type="ECO:0000256" key="5">
    <source>
        <dbReference type="ARBA" id="ARBA00023136"/>
    </source>
</evidence>
<sequence length="287" mass="31555">MDVIFSASLIAAFAAGLVALFAPCCITVLLPAYLASAFRQKAQILKMTFVFFAGIAVILIPIGLGAAAIAQLFRDFHREMYFVGGSLMLILAVLAILGKGLALMPMTKRIKTDMRNMDVKSVFLLGIFSGAATSCCAPVLAGAVTLAAISGVFWKALLVTFAYVFGMTFPLFILAYFYDRFKLQQSKFIQGKLWEVKIGGKTIFVHSTNLLAGLIFLLMSVILLYLALTHNAFYAPVWQTKLGEGLNQWSQKVVPFLNQIPDGIWAALILSLFGYWLYWSKKNSTKS</sequence>